<dbReference type="KEGG" id="pdu:PDUR_18280"/>
<dbReference type="Proteomes" id="UP000029409">
    <property type="component" value="Chromosome"/>
</dbReference>
<sequence length="164" mass="17784">MTMAAKINGEIKAELTRISTQLNYVTARLEAGGRAKESAAYVLLSGAESAMLLMMAGGVSSDSAGSAEDFTEQIMSVFDEALNIVRLGDEIERTAPLYARLGRQLKFRADKVLQEFGAVTGASLLRSEGIMKKRIPKKSGELFKLRVQVSTAAQDEKVRLLQLA</sequence>
<evidence type="ECO:0000313" key="1">
    <source>
        <dbReference type="EMBL" id="AIQ13646.1"/>
    </source>
</evidence>
<protein>
    <submittedName>
        <fullName evidence="1">Uncharacterized protein</fullName>
    </submittedName>
</protein>
<accession>A0A089HNS0</accession>
<evidence type="ECO:0000313" key="2">
    <source>
        <dbReference type="Proteomes" id="UP000029409"/>
    </source>
</evidence>
<proteinExistence type="predicted"/>
<gene>
    <name evidence="1" type="ORF">PDUR_18280</name>
</gene>
<organism evidence="1 2">
    <name type="scientific">Paenibacillus durus</name>
    <name type="common">Paenibacillus azotofixans</name>
    <dbReference type="NCBI Taxonomy" id="44251"/>
    <lineage>
        <taxon>Bacteria</taxon>
        <taxon>Bacillati</taxon>
        <taxon>Bacillota</taxon>
        <taxon>Bacilli</taxon>
        <taxon>Bacillales</taxon>
        <taxon>Paenibacillaceae</taxon>
        <taxon>Paenibacillus</taxon>
    </lineage>
</organism>
<reference evidence="1 2" key="1">
    <citation type="submission" date="2014-08" db="EMBL/GenBank/DDBJ databases">
        <title>Comparative genomics of the Paenibacillus odorifer group.</title>
        <authorList>
            <person name="den Bakker H.C."/>
            <person name="Tsai Y.-C."/>
            <person name="Martin N."/>
            <person name="Korlach J."/>
            <person name="Wiedmann M."/>
        </authorList>
    </citation>
    <scope>NUCLEOTIDE SEQUENCE [LARGE SCALE GENOMIC DNA]</scope>
    <source>
        <strain evidence="1 2">DSM 1735</strain>
    </source>
</reference>
<name>A0A089HNS0_PAEDU</name>
<dbReference type="AlphaFoldDB" id="A0A089HNS0"/>
<dbReference type="RefSeq" id="WP_042207451.1">
    <property type="nucleotide sequence ID" value="NZ_CP009288.1"/>
</dbReference>
<dbReference type="EMBL" id="CP009288">
    <property type="protein sequence ID" value="AIQ13646.1"/>
    <property type="molecule type" value="Genomic_DNA"/>
</dbReference>
<keyword evidence="2" id="KW-1185">Reference proteome</keyword>